<dbReference type="OrthoDB" id="4827793at2"/>
<dbReference type="EMBL" id="PTJO01000004">
    <property type="protein sequence ID" value="RNE48711.1"/>
    <property type="molecule type" value="Genomic_DNA"/>
</dbReference>
<name>A0A3M8K669_9CORY</name>
<evidence type="ECO:0000313" key="3">
    <source>
        <dbReference type="Proteomes" id="UP000266975"/>
    </source>
</evidence>
<feature type="transmembrane region" description="Helical" evidence="1">
    <location>
        <begin position="142"/>
        <end position="162"/>
    </location>
</feature>
<accession>A0A3M8K669</accession>
<reference evidence="2 3" key="1">
    <citation type="submission" date="2018-02" db="EMBL/GenBank/DDBJ databases">
        <title>Corynebacterium alimpuense sp. nov., a marine obligate actinomycete isolated from sediments of Valparaiso bay, Chile.</title>
        <authorList>
            <person name="Claverias F."/>
            <person name="Gonzales-Siles L."/>
            <person name="Salva-Serra F."/>
            <person name="Inganaes E."/>
            <person name="Molin K."/>
            <person name="Cumsille A."/>
            <person name="Undabarrena A."/>
            <person name="Couve E."/>
            <person name="Moore E.R.B."/>
            <person name="Gomila M."/>
            <person name="Camara B."/>
        </authorList>
    </citation>
    <scope>NUCLEOTIDE SEQUENCE [LARGE SCALE GENOMIC DNA]</scope>
    <source>
        <strain evidence="2 3">CCUG 69366</strain>
    </source>
</reference>
<gene>
    <name evidence="2" type="ORF">C5L39_05185</name>
</gene>
<keyword evidence="1" id="KW-0472">Membrane</keyword>
<keyword evidence="1" id="KW-1133">Transmembrane helix</keyword>
<feature type="transmembrane region" description="Helical" evidence="1">
    <location>
        <begin position="15"/>
        <end position="32"/>
    </location>
</feature>
<proteinExistence type="predicted"/>
<protein>
    <submittedName>
        <fullName evidence="2">Uncharacterized protein</fullName>
    </submittedName>
</protein>
<keyword evidence="1" id="KW-0812">Transmembrane</keyword>
<comment type="caution">
    <text evidence="2">The sequence shown here is derived from an EMBL/GenBank/DDBJ whole genome shotgun (WGS) entry which is preliminary data.</text>
</comment>
<evidence type="ECO:0000313" key="2">
    <source>
        <dbReference type="EMBL" id="RNE48711.1"/>
    </source>
</evidence>
<dbReference type="Proteomes" id="UP000266975">
    <property type="component" value="Unassembled WGS sequence"/>
</dbReference>
<dbReference type="AlphaFoldDB" id="A0A3M8K669"/>
<sequence>MRLKLRSADFFSESAVYGLVMVSAFLMVTNRSDVTSRDVFIKVLVAVVVLWIAHMFAAGVAHLSKVANSEAPLLESARYAFSHSLGMLLAAILPLAIIFLGVVNLIRDDIALWTALWVDVALLGLLGYLSTTAWAQKPFLRWAVGGATALLGVSIVILKTLAY</sequence>
<feature type="transmembrane region" description="Helical" evidence="1">
    <location>
        <begin position="110"/>
        <end position="130"/>
    </location>
</feature>
<keyword evidence="3" id="KW-1185">Reference proteome</keyword>
<feature type="transmembrane region" description="Helical" evidence="1">
    <location>
        <begin position="39"/>
        <end position="61"/>
    </location>
</feature>
<evidence type="ECO:0000256" key="1">
    <source>
        <dbReference type="SAM" id="Phobius"/>
    </source>
</evidence>
<dbReference type="RefSeq" id="WP_123047848.1">
    <property type="nucleotide sequence ID" value="NZ_PTJO01000004.1"/>
</dbReference>
<feature type="transmembrane region" description="Helical" evidence="1">
    <location>
        <begin position="81"/>
        <end position="103"/>
    </location>
</feature>
<organism evidence="2 3">
    <name type="scientific">Corynebacterium alimapuense</name>
    <dbReference type="NCBI Taxonomy" id="1576874"/>
    <lineage>
        <taxon>Bacteria</taxon>
        <taxon>Bacillati</taxon>
        <taxon>Actinomycetota</taxon>
        <taxon>Actinomycetes</taxon>
        <taxon>Mycobacteriales</taxon>
        <taxon>Corynebacteriaceae</taxon>
        <taxon>Corynebacterium</taxon>
    </lineage>
</organism>